<dbReference type="RefSeq" id="WP_266941588.1">
    <property type="nucleotide sequence ID" value="NZ_CP107955.1"/>
</dbReference>
<keyword evidence="3" id="KW-1185">Reference proteome</keyword>
<evidence type="ECO:0000313" key="2">
    <source>
        <dbReference type="EMBL" id="MDU8993563.1"/>
    </source>
</evidence>
<dbReference type="InterPro" id="IPR017894">
    <property type="entry name" value="HTH_IS21_transposase_type"/>
</dbReference>
<sequence>MGMSLRALQRRHNVTWRTVRRALDGQWPEPRKRQRRKESRLDPYMPLIDGMLRADLDAIIQTGTESYRLARTKAQSERADAG</sequence>
<protein>
    <recommendedName>
        <fullName evidence="1">HTH IS21-type domain-containing protein</fullName>
    </recommendedName>
</protein>
<dbReference type="Proteomes" id="UP001257627">
    <property type="component" value="Unassembled WGS sequence"/>
</dbReference>
<proteinExistence type="predicted"/>
<dbReference type="PROSITE" id="PS50531">
    <property type="entry name" value="HTH_IS21"/>
    <property type="match status" value="1"/>
</dbReference>
<dbReference type="EMBL" id="JARAKF010000001">
    <property type="protein sequence ID" value="MDU8993563.1"/>
    <property type="molecule type" value="Genomic_DNA"/>
</dbReference>
<comment type="caution">
    <text evidence="2">The sequence shown here is derived from an EMBL/GenBank/DDBJ whole genome shotgun (WGS) entry which is preliminary data.</text>
</comment>
<feature type="domain" description="HTH IS21-type" evidence="1">
    <location>
        <begin position="1"/>
        <end position="52"/>
    </location>
</feature>
<organism evidence="2 3">
    <name type="scientific">Streptomyces mirabilis</name>
    <dbReference type="NCBI Taxonomy" id="68239"/>
    <lineage>
        <taxon>Bacteria</taxon>
        <taxon>Bacillati</taxon>
        <taxon>Actinomycetota</taxon>
        <taxon>Actinomycetes</taxon>
        <taxon>Kitasatosporales</taxon>
        <taxon>Streptomycetaceae</taxon>
        <taxon>Streptomyces</taxon>
    </lineage>
</organism>
<gene>
    <name evidence="2" type="ORF">PU648_14730</name>
</gene>
<accession>A0ABU3UI62</accession>
<evidence type="ECO:0000313" key="3">
    <source>
        <dbReference type="Proteomes" id="UP001257627"/>
    </source>
</evidence>
<name>A0ABU3UI62_9ACTN</name>
<reference evidence="2 3" key="1">
    <citation type="submission" date="2023-02" db="EMBL/GenBank/DDBJ databases">
        <authorList>
            <person name="Maleckis M."/>
        </authorList>
    </citation>
    <scope>NUCLEOTIDE SEQUENCE [LARGE SCALE GENOMIC DNA]</scope>
    <source>
        <strain evidence="2 3">P8-A2</strain>
    </source>
</reference>
<evidence type="ECO:0000259" key="1">
    <source>
        <dbReference type="PROSITE" id="PS50531"/>
    </source>
</evidence>